<evidence type="ECO:0000256" key="4">
    <source>
        <dbReference type="ARBA" id="ARBA00023163"/>
    </source>
</evidence>
<feature type="domain" description="HTH araC/xylS-type" evidence="5">
    <location>
        <begin position="175"/>
        <end position="272"/>
    </location>
</feature>
<reference evidence="6" key="1">
    <citation type="journal article" date="2014" name="Int. J. Syst. Evol. Microbiol.">
        <title>Complete genome sequence of Corynebacterium casei LMG S-19264T (=DSM 44701T), isolated from a smear-ripened cheese.</title>
        <authorList>
            <consortium name="US DOE Joint Genome Institute (JGI-PGF)"/>
            <person name="Walter F."/>
            <person name="Albersmeier A."/>
            <person name="Kalinowski J."/>
            <person name="Ruckert C."/>
        </authorList>
    </citation>
    <scope>NUCLEOTIDE SEQUENCE</scope>
    <source>
        <strain evidence="6">NBRC 110023</strain>
    </source>
</reference>
<evidence type="ECO:0000256" key="3">
    <source>
        <dbReference type="ARBA" id="ARBA00023125"/>
    </source>
</evidence>
<dbReference type="Pfam" id="PF12852">
    <property type="entry name" value="Cupin_6"/>
    <property type="match status" value="1"/>
</dbReference>
<dbReference type="SMART" id="SM00342">
    <property type="entry name" value="HTH_ARAC"/>
    <property type="match status" value="1"/>
</dbReference>
<dbReference type="InterPro" id="IPR050204">
    <property type="entry name" value="AraC_XylS_family_regulators"/>
</dbReference>
<reference evidence="6" key="2">
    <citation type="submission" date="2023-01" db="EMBL/GenBank/DDBJ databases">
        <title>Draft genome sequence of Agaribacter marinus strain NBRC 110023.</title>
        <authorList>
            <person name="Sun Q."/>
            <person name="Mori K."/>
        </authorList>
    </citation>
    <scope>NUCLEOTIDE SEQUENCE</scope>
    <source>
        <strain evidence="6">NBRC 110023</strain>
    </source>
</reference>
<dbReference type="InterPro" id="IPR037923">
    <property type="entry name" value="HTH-like"/>
</dbReference>
<dbReference type="InterPro" id="IPR018060">
    <property type="entry name" value="HTH_AraC"/>
</dbReference>
<keyword evidence="4" id="KW-0804">Transcription</keyword>
<dbReference type="RefSeq" id="WP_284218557.1">
    <property type="nucleotide sequence ID" value="NZ_BSOT01000007.1"/>
</dbReference>
<evidence type="ECO:0000313" key="6">
    <source>
        <dbReference type="EMBL" id="GLR72179.1"/>
    </source>
</evidence>
<dbReference type="PANTHER" id="PTHR46796">
    <property type="entry name" value="HTH-TYPE TRANSCRIPTIONAL ACTIVATOR RHAS-RELATED"/>
    <property type="match status" value="1"/>
</dbReference>
<dbReference type="Proteomes" id="UP001156601">
    <property type="component" value="Unassembled WGS sequence"/>
</dbReference>
<dbReference type="PANTHER" id="PTHR46796:SF13">
    <property type="entry name" value="HTH-TYPE TRANSCRIPTIONAL ACTIVATOR RHAS"/>
    <property type="match status" value="1"/>
</dbReference>
<keyword evidence="1" id="KW-0963">Cytoplasm</keyword>
<keyword evidence="7" id="KW-1185">Reference proteome</keyword>
<evidence type="ECO:0000256" key="2">
    <source>
        <dbReference type="ARBA" id="ARBA00023015"/>
    </source>
</evidence>
<dbReference type="PROSITE" id="PS01124">
    <property type="entry name" value="HTH_ARAC_FAMILY_2"/>
    <property type="match status" value="1"/>
</dbReference>
<dbReference type="Pfam" id="PF12833">
    <property type="entry name" value="HTH_18"/>
    <property type="match status" value="1"/>
</dbReference>
<organism evidence="6 7">
    <name type="scientific">Agaribacter marinus</name>
    <dbReference type="NCBI Taxonomy" id="1431249"/>
    <lineage>
        <taxon>Bacteria</taxon>
        <taxon>Pseudomonadati</taxon>
        <taxon>Pseudomonadota</taxon>
        <taxon>Gammaproteobacteria</taxon>
        <taxon>Alteromonadales</taxon>
        <taxon>Alteromonadaceae</taxon>
        <taxon>Agaribacter</taxon>
    </lineage>
</organism>
<dbReference type="GO" id="GO:0003700">
    <property type="term" value="F:DNA-binding transcription factor activity"/>
    <property type="evidence" value="ECO:0007669"/>
    <property type="project" value="InterPro"/>
</dbReference>
<evidence type="ECO:0000259" key="5">
    <source>
        <dbReference type="PROSITE" id="PS01124"/>
    </source>
</evidence>
<dbReference type="AlphaFoldDB" id="A0AA37T1V3"/>
<dbReference type="SUPFAM" id="SSF46689">
    <property type="entry name" value="Homeodomain-like"/>
    <property type="match status" value="2"/>
</dbReference>
<proteinExistence type="predicted"/>
<dbReference type="InterPro" id="IPR009057">
    <property type="entry name" value="Homeodomain-like_sf"/>
</dbReference>
<dbReference type="EMBL" id="BSOT01000007">
    <property type="protein sequence ID" value="GLR72179.1"/>
    <property type="molecule type" value="Genomic_DNA"/>
</dbReference>
<evidence type="ECO:0000313" key="7">
    <source>
        <dbReference type="Proteomes" id="UP001156601"/>
    </source>
</evidence>
<dbReference type="Gene3D" id="1.10.10.60">
    <property type="entry name" value="Homeodomain-like"/>
    <property type="match status" value="2"/>
</dbReference>
<sequence length="274" mass="30387">MDPLSLVLQTFGVRADVFFTGNLCNLHDFTEENGQRGHLHILKSGALDLISKSGSRQRVNKPTVIFFPRGEKHRFVPDPLTGADIVCATLEYNELSTNPIAKALPPELVLSMESYPKFPKICDALFDEAFSDEYGRVTAINRWLDLFLIEILRVCLMNKLITTGLMAGLADSKLANAIVAIHTRPAENWTVDTLAAEAFMSRAKFAASFKQVIGQTPASYMLDWRMILARSLLKNGLAVSEVSEAIGYENSSAMARVFKKVLGVSPKQFQLDNM</sequence>
<dbReference type="GO" id="GO:0043565">
    <property type="term" value="F:sequence-specific DNA binding"/>
    <property type="evidence" value="ECO:0007669"/>
    <property type="project" value="InterPro"/>
</dbReference>
<accession>A0AA37T1V3</accession>
<gene>
    <name evidence="6" type="ORF">GCM10007852_30870</name>
</gene>
<dbReference type="SUPFAM" id="SSF51215">
    <property type="entry name" value="Regulatory protein AraC"/>
    <property type="match status" value="1"/>
</dbReference>
<protein>
    <submittedName>
        <fullName evidence="6">AraC family transcriptional regulator</fullName>
    </submittedName>
</protein>
<keyword evidence="2" id="KW-0805">Transcription regulation</keyword>
<keyword evidence="3" id="KW-0238">DNA-binding</keyword>
<dbReference type="InterPro" id="IPR032783">
    <property type="entry name" value="AraC_lig"/>
</dbReference>
<evidence type="ECO:0000256" key="1">
    <source>
        <dbReference type="ARBA" id="ARBA00022490"/>
    </source>
</evidence>
<name>A0AA37T1V3_9ALTE</name>
<comment type="caution">
    <text evidence="6">The sequence shown here is derived from an EMBL/GenBank/DDBJ whole genome shotgun (WGS) entry which is preliminary data.</text>
</comment>